<keyword evidence="4" id="KW-0804">Transcription</keyword>
<dbReference type="PANTHER" id="PTHR30204">
    <property type="entry name" value="REDOX-CYCLING DRUG-SENSING TRANSCRIPTIONAL ACTIVATOR SOXR"/>
    <property type="match status" value="1"/>
</dbReference>
<dbReference type="GO" id="GO:0003700">
    <property type="term" value="F:DNA-binding transcription factor activity"/>
    <property type="evidence" value="ECO:0007669"/>
    <property type="project" value="InterPro"/>
</dbReference>
<evidence type="ECO:0000256" key="1">
    <source>
        <dbReference type="ARBA" id="ARBA00022491"/>
    </source>
</evidence>
<gene>
    <name evidence="6" type="ORF">FD14_GL001613</name>
</gene>
<evidence type="ECO:0000256" key="4">
    <source>
        <dbReference type="ARBA" id="ARBA00023163"/>
    </source>
</evidence>
<keyword evidence="1" id="KW-0678">Repressor</keyword>
<evidence type="ECO:0000313" key="6">
    <source>
        <dbReference type="EMBL" id="KRN19982.1"/>
    </source>
</evidence>
<dbReference type="Gene3D" id="1.10.1660.10">
    <property type="match status" value="1"/>
</dbReference>
<evidence type="ECO:0000259" key="5">
    <source>
        <dbReference type="PROSITE" id="PS50937"/>
    </source>
</evidence>
<dbReference type="Pfam" id="PF13411">
    <property type="entry name" value="MerR_1"/>
    <property type="match status" value="1"/>
</dbReference>
<protein>
    <recommendedName>
        <fullName evidence="5">HTH merR-type domain-containing protein</fullName>
    </recommendedName>
</protein>
<dbReference type="PATRIC" id="fig|1423804.4.peg.1741"/>
<dbReference type="SMART" id="SM00422">
    <property type="entry name" value="HTH_MERR"/>
    <property type="match status" value="1"/>
</dbReference>
<dbReference type="Proteomes" id="UP000051442">
    <property type="component" value="Unassembled WGS sequence"/>
</dbReference>
<accession>A0A0R2EUN2</accession>
<feature type="domain" description="HTH merR-type" evidence="5">
    <location>
        <begin position="6"/>
        <end position="75"/>
    </location>
</feature>
<dbReference type="RefSeq" id="WP_054736497.1">
    <property type="nucleotide sequence ID" value="NZ_AYZM01000134.1"/>
</dbReference>
<proteinExistence type="predicted"/>
<dbReference type="InterPro" id="IPR047057">
    <property type="entry name" value="MerR_fam"/>
</dbReference>
<dbReference type="SUPFAM" id="SSF46955">
    <property type="entry name" value="Putative DNA-binding domain"/>
    <property type="match status" value="1"/>
</dbReference>
<sequence length="264" mass="28973">MVSEKRLSAGQFAAIVHIDRHQLDQYDQLGVFTPETRDSNGRRGYSLSQVNQLLMVRSLLSAGVSVQAVKTALATSYPEVLKAQQQRLTDQLAQLTAAQEQVTKQLTNVETVSRAVTDEATLVTRPPVDVWTTPVPEGEATLTPTLQSHVTRILATQQPTTMMIGRVHPKTAITDGDDETVTALYTPVVAPRHLPADETQAAGQYLLLYHDRETPLLAGFEQLTKAAENQHLVLANQFYEEPVQTDLATADVVRLLVAVRGRTA</sequence>
<dbReference type="GO" id="GO:0003677">
    <property type="term" value="F:DNA binding"/>
    <property type="evidence" value="ECO:0007669"/>
    <property type="project" value="UniProtKB-KW"/>
</dbReference>
<dbReference type="InterPro" id="IPR009061">
    <property type="entry name" value="DNA-bd_dom_put_sf"/>
</dbReference>
<evidence type="ECO:0000313" key="7">
    <source>
        <dbReference type="Proteomes" id="UP000051442"/>
    </source>
</evidence>
<name>A0A0R2EUN2_9LACO</name>
<keyword evidence="3" id="KW-0238">DNA-binding</keyword>
<keyword evidence="7" id="KW-1185">Reference proteome</keyword>
<dbReference type="PROSITE" id="PS50937">
    <property type="entry name" value="HTH_MERR_2"/>
    <property type="match status" value="1"/>
</dbReference>
<organism evidence="6 7">
    <name type="scientific">Secundilactobacillus similis DSM 23365 = JCM 2765</name>
    <dbReference type="NCBI Taxonomy" id="1423804"/>
    <lineage>
        <taxon>Bacteria</taxon>
        <taxon>Bacillati</taxon>
        <taxon>Bacillota</taxon>
        <taxon>Bacilli</taxon>
        <taxon>Lactobacillales</taxon>
        <taxon>Lactobacillaceae</taxon>
        <taxon>Secundilactobacillus</taxon>
    </lineage>
</organism>
<dbReference type="STRING" id="1423804.FD14_GL001613"/>
<keyword evidence="2" id="KW-0805">Transcription regulation</keyword>
<reference evidence="6 7" key="1">
    <citation type="journal article" date="2015" name="Genome Announc.">
        <title>Expanding the biotechnology potential of lactobacilli through comparative genomics of 213 strains and associated genera.</title>
        <authorList>
            <person name="Sun Z."/>
            <person name="Harris H.M."/>
            <person name="McCann A."/>
            <person name="Guo C."/>
            <person name="Argimon S."/>
            <person name="Zhang W."/>
            <person name="Yang X."/>
            <person name="Jeffery I.B."/>
            <person name="Cooney J.C."/>
            <person name="Kagawa T.F."/>
            <person name="Liu W."/>
            <person name="Song Y."/>
            <person name="Salvetti E."/>
            <person name="Wrobel A."/>
            <person name="Rasinkangas P."/>
            <person name="Parkhill J."/>
            <person name="Rea M.C."/>
            <person name="O'Sullivan O."/>
            <person name="Ritari J."/>
            <person name="Douillard F.P."/>
            <person name="Paul Ross R."/>
            <person name="Yang R."/>
            <person name="Briner A.E."/>
            <person name="Felis G.E."/>
            <person name="de Vos W.M."/>
            <person name="Barrangou R."/>
            <person name="Klaenhammer T.R."/>
            <person name="Caufield P.W."/>
            <person name="Cui Y."/>
            <person name="Zhang H."/>
            <person name="O'Toole P.W."/>
        </authorList>
    </citation>
    <scope>NUCLEOTIDE SEQUENCE [LARGE SCALE GENOMIC DNA]</scope>
    <source>
        <strain evidence="6 7">DSM 23365</strain>
    </source>
</reference>
<dbReference type="PANTHER" id="PTHR30204:SF69">
    <property type="entry name" value="MERR-FAMILY TRANSCRIPTIONAL REGULATOR"/>
    <property type="match status" value="1"/>
</dbReference>
<dbReference type="InterPro" id="IPR000551">
    <property type="entry name" value="MerR-type_HTH_dom"/>
</dbReference>
<evidence type="ECO:0000256" key="2">
    <source>
        <dbReference type="ARBA" id="ARBA00023015"/>
    </source>
</evidence>
<dbReference type="AlphaFoldDB" id="A0A0R2EUN2"/>
<evidence type="ECO:0000256" key="3">
    <source>
        <dbReference type="ARBA" id="ARBA00023125"/>
    </source>
</evidence>
<dbReference type="EMBL" id="AYZM01000134">
    <property type="protein sequence ID" value="KRN19982.1"/>
    <property type="molecule type" value="Genomic_DNA"/>
</dbReference>
<comment type="caution">
    <text evidence="6">The sequence shown here is derived from an EMBL/GenBank/DDBJ whole genome shotgun (WGS) entry which is preliminary data.</text>
</comment>